<dbReference type="GO" id="GO:0005886">
    <property type="term" value="C:plasma membrane"/>
    <property type="evidence" value="ECO:0007669"/>
    <property type="project" value="UniProtKB-SubCell"/>
</dbReference>
<dbReference type="InterPro" id="IPR050189">
    <property type="entry name" value="MFS_Efflux_Transporters"/>
</dbReference>
<evidence type="ECO:0000256" key="1">
    <source>
        <dbReference type="ARBA" id="ARBA00004651"/>
    </source>
</evidence>
<evidence type="ECO:0000256" key="5">
    <source>
        <dbReference type="ARBA" id="ARBA00023136"/>
    </source>
</evidence>
<evidence type="ECO:0000256" key="4">
    <source>
        <dbReference type="ARBA" id="ARBA00022989"/>
    </source>
</evidence>
<feature type="region of interest" description="Disordered" evidence="6">
    <location>
        <begin position="171"/>
        <end position="198"/>
    </location>
</feature>
<dbReference type="SUPFAM" id="SSF103473">
    <property type="entry name" value="MFS general substrate transporter"/>
    <property type="match status" value="1"/>
</dbReference>
<dbReference type="eggNOG" id="COG2271">
    <property type="taxonomic scope" value="Bacteria"/>
</dbReference>
<evidence type="ECO:0000256" key="7">
    <source>
        <dbReference type="SAM" id="Phobius"/>
    </source>
</evidence>
<dbReference type="InterPro" id="IPR011701">
    <property type="entry name" value="MFS"/>
</dbReference>
<feature type="domain" description="Major facilitator superfamily (MFS) profile" evidence="8">
    <location>
        <begin position="13"/>
        <end position="198"/>
    </location>
</feature>
<keyword evidence="4 7" id="KW-1133">Transmembrane helix</keyword>
<evidence type="ECO:0000259" key="8">
    <source>
        <dbReference type="PROSITE" id="PS50850"/>
    </source>
</evidence>
<feature type="transmembrane region" description="Helical" evidence="7">
    <location>
        <begin position="78"/>
        <end position="97"/>
    </location>
</feature>
<keyword evidence="3 7" id="KW-0812">Transmembrane</keyword>
<keyword evidence="5 7" id="KW-0472">Membrane</keyword>
<dbReference type="PROSITE" id="PS50850">
    <property type="entry name" value="MFS"/>
    <property type="match status" value="1"/>
</dbReference>
<dbReference type="KEGG" id="cak:Caul_5424"/>
<feature type="transmembrane region" description="Helical" evidence="7">
    <location>
        <begin position="144"/>
        <end position="166"/>
    </location>
</feature>
<geneLocation type="plasmid" evidence="9">
    <name>pCAUL02</name>
</geneLocation>
<comment type="subcellular location">
    <subcellularLocation>
        <location evidence="1">Cell membrane</location>
        <topology evidence="1">Multi-pass membrane protein</topology>
    </subcellularLocation>
</comment>
<name>B0T9Z0_CAUSK</name>
<dbReference type="OrthoDB" id="7497327at2"/>
<feature type="transmembrane region" description="Helical" evidence="7">
    <location>
        <begin position="49"/>
        <end position="71"/>
    </location>
</feature>
<reference evidence="9" key="1">
    <citation type="submission" date="2008-01" db="EMBL/GenBank/DDBJ databases">
        <title>Complete sequence of plasmid2 pCAUL02 of Caulobacter sp. K31.</title>
        <authorList>
            <consortium name="US DOE Joint Genome Institute"/>
            <person name="Copeland A."/>
            <person name="Lucas S."/>
            <person name="Lapidus A."/>
            <person name="Barry K."/>
            <person name="Glavina del Rio T."/>
            <person name="Dalin E."/>
            <person name="Tice H."/>
            <person name="Pitluck S."/>
            <person name="Bruce D."/>
            <person name="Goodwin L."/>
            <person name="Thompson L.S."/>
            <person name="Brettin T."/>
            <person name="Detter J.C."/>
            <person name="Han C."/>
            <person name="Schmutz J."/>
            <person name="Larimer F."/>
            <person name="Land M."/>
            <person name="Hauser L."/>
            <person name="Kyrpides N."/>
            <person name="Kim E."/>
            <person name="Stephens C."/>
            <person name="Richardson P."/>
        </authorList>
    </citation>
    <scope>NUCLEOTIDE SEQUENCE [LARGE SCALE GENOMIC DNA]</scope>
    <source>
        <plasmid evidence="9">K31</plasmid>
        <plasmid evidence="9">pCAUL02</plasmid>
    </source>
</reference>
<proteinExistence type="predicted"/>
<dbReference type="AlphaFoldDB" id="B0T9Z0"/>
<dbReference type="InterPro" id="IPR036259">
    <property type="entry name" value="MFS_trans_sf"/>
</dbReference>
<dbReference type="PANTHER" id="PTHR43124:SF3">
    <property type="entry name" value="CHLORAMPHENICOL EFFLUX PUMP RV0191"/>
    <property type="match status" value="1"/>
</dbReference>
<dbReference type="HOGENOM" id="CLU_1376022_0_0_5"/>
<dbReference type="PANTHER" id="PTHR43124">
    <property type="entry name" value="PURINE EFFLUX PUMP PBUE"/>
    <property type="match status" value="1"/>
</dbReference>
<accession>B0T9Z0</accession>
<dbReference type="GO" id="GO:0022857">
    <property type="term" value="F:transmembrane transporter activity"/>
    <property type="evidence" value="ECO:0007669"/>
    <property type="project" value="InterPro"/>
</dbReference>
<dbReference type="EMBL" id="CP000929">
    <property type="protein sequence ID" value="ABZ74539.1"/>
    <property type="molecule type" value="Genomic_DNA"/>
</dbReference>
<evidence type="ECO:0000313" key="9">
    <source>
        <dbReference type="EMBL" id="ABZ74539.1"/>
    </source>
</evidence>
<organism evidence="9">
    <name type="scientific">Caulobacter sp. (strain K31)</name>
    <dbReference type="NCBI Taxonomy" id="366602"/>
    <lineage>
        <taxon>Bacteria</taxon>
        <taxon>Pseudomonadati</taxon>
        <taxon>Pseudomonadota</taxon>
        <taxon>Alphaproteobacteria</taxon>
        <taxon>Caulobacterales</taxon>
        <taxon>Caulobacteraceae</taxon>
        <taxon>Caulobacter</taxon>
    </lineage>
</organism>
<sequence>MKAPMKKGGAVTALISLTAINFVCLYDRVQISGLAQPIKEEFGLSDTQLGLLSGTAFGLTYATMAIPLGWLSDRTNRIKLLSAALALWSLMTAFAAVTQNFAQLALSRIGVAVGESSFTPTAHSLLADYFPPHRRGFAIGIETAGAMAGIMTGLAVSGWLAAAFGWRRHRWPRPQRSPPRTQGRVPAPLRHPSGLMPT</sequence>
<keyword evidence="9" id="KW-0614">Plasmid</keyword>
<dbReference type="Pfam" id="PF07690">
    <property type="entry name" value="MFS_1"/>
    <property type="match status" value="1"/>
</dbReference>
<evidence type="ECO:0000256" key="3">
    <source>
        <dbReference type="ARBA" id="ARBA00022692"/>
    </source>
</evidence>
<dbReference type="Gene3D" id="1.20.1250.20">
    <property type="entry name" value="MFS general substrate transporter like domains"/>
    <property type="match status" value="1"/>
</dbReference>
<evidence type="ECO:0000256" key="2">
    <source>
        <dbReference type="ARBA" id="ARBA00022475"/>
    </source>
</evidence>
<keyword evidence="2" id="KW-1003">Cell membrane</keyword>
<protein>
    <submittedName>
        <fullName evidence="9">Major facilitator family transporter</fullName>
    </submittedName>
</protein>
<gene>
    <name evidence="9" type="ordered locus">Caul_5424</name>
</gene>
<dbReference type="InterPro" id="IPR020846">
    <property type="entry name" value="MFS_dom"/>
</dbReference>
<evidence type="ECO:0000256" key="6">
    <source>
        <dbReference type="SAM" id="MobiDB-lite"/>
    </source>
</evidence>